<feature type="region of interest" description="Disordered" evidence="2">
    <location>
        <begin position="641"/>
        <end position="669"/>
    </location>
</feature>
<feature type="region of interest" description="Disordered" evidence="2">
    <location>
        <begin position="545"/>
        <end position="566"/>
    </location>
</feature>
<dbReference type="Pfam" id="PF10996">
    <property type="entry name" value="Beta-Casp"/>
    <property type="match status" value="1"/>
</dbReference>
<keyword evidence="1" id="KW-0507">mRNA processing</keyword>
<dbReference type="Proteomes" id="UP000747399">
    <property type="component" value="Unassembled WGS sequence"/>
</dbReference>
<dbReference type="InterPro" id="IPR036866">
    <property type="entry name" value="RibonucZ/Hydroxyglut_hydro"/>
</dbReference>
<evidence type="ECO:0000259" key="3">
    <source>
        <dbReference type="SMART" id="SM01027"/>
    </source>
</evidence>
<feature type="region of interest" description="Disordered" evidence="2">
    <location>
        <begin position="507"/>
        <end position="529"/>
    </location>
</feature>
<dbReference type="PANTHER" id="PTHR45922">
    <property type="entry name" value="CLEAVAGE AND POLYADENYLATION SPECIFICITY FACTOR SUBUNIT 2"/>
    <property type="match status" value="1"/>
</dbReference>
<feature type="compositionally biased region" description="Pro residues" evidence="2">
    <location>
        <begin position="141"/>
        <end position="150"/>
    </location>
</feature>
<evidence type="ECO:0000256" key="1">
    <source>
        <dbReference type="RuleBase" id="RU365006"/>
    </source>
</evidence>
<comment type="subcellular location">
    <subcellularLocation>
        <location evidence="1">Nucleus</location>
    </subcellularLocation>
</comment>
<feature type="compositionally biased region" description="Gly residues" evidence="2">
    <location>
        <begin position="642"/>
        <end position="663"/>
    </location>
</feature>
<dbReference type="InterPro" id="IPR027075">
    <property type="entry name" value="CPSF2"/>
</dbReference>
<name>A0A8J4ATQ4_9CHLO</name>
<dbReference type="InterPro" id="IPR022712">
    <property type="entry name" value="Beta_Casp"/>
</dbReference>
<dbReference type="GO" id="GO:0005847">
    <property type="term" value="C:mRNA cleavage and polyadenylation specificity factor complex"/>
    <property type="evidence" value="ECO:0007669"/>
    <property type="project" value="InterPro"/>
</dbReference>
<feature type="domain" description="Beta-Casp" evidence="3">
    <location>
        <begin position="277"/>
        <end position="399"/>
    </location>
</feature>
<dbReference type="Pfam" id="PF07521">
    <property type="entry name" value="RMMBL"/>
    <property type="match status" value="1"/>
</dbReference>
<organism evidence="4 5">
    <name type="scientific">Volvox africanus</name>
    <dbReference type="NCBI Taxonomy" id="51714"/>
    <lineage>
        <taxon>Eukaryota</taxon>
        <taxon>Viridiplantae</taxon>
        <taxon>Chlorophyta</taxon>
        <taxon>core chlorophytes</taxon>
        <taxon>Chlorophyceae</taxon>
        <taxon>CS clade</taxon>
        <taxon>Chlamydomonadales</taxon>
        <taxon>Volvocaceae</taxon>
        <taxon>Volvox</taxon>
    </lineage>
</organism>
<keyword evidence="1" id="KW-0694">RNA-binding</keyword>
<dbReference type="PANTHER" id="PTHR45922:SF1">
    <property type="entry name" value="CLEAVAGE AND POLYADENYLATION SPECIFICITY FACTOR SUBUNIT 2"/>
    <property type="match status" value="1"/>
</dbReference>
<dbReference type="SUPFAM" id="SSF56281">
    <property type="entry name" value="Metallo-hydrolase/oxidoreductase"/>
    <property type="match status" value="1"/>
</dbReference>
<dbReference type="InterPro" id="IPR001279">
    <property type="entry name" value="Metallo-B-lactamas"/>
</dbReference>
<evidence type="ECO:0000256" key="2">
    <source>
        <dbReference type="SAM" id="MobiDB-lite"/>
    </source>
</evidence>
<sequence>METSVRFTPLSGVDAESPLCYLLEIDSFTILLDCGWDENFDLDALEPIKRVLPRVNAVLISHPDLAHLGALPYLVGKCGLRAPIYSTKPVRRMGEMFMFESYLAKQAVSDFETFDLDDVDAAFRLNARWRELQFSQRHQLVPPPPPPPPGGDDDDDDDAAGGSSESSVAAAGGGIEIVAHPAGRYPGGSVWRISLGCGEEVVYAVDYNHRKERLLNRTHFDELLAAVQPALLVTDAFNALTENTDRHRRDEEFLGAITATVEAEGSVLIPTDAAGRVLELALLLDEHFSKARIAAVPVLLSATIKTVLEFARTQLEYLGNELVQAFSLKRAVPFSFRKLSVITRLEELGAFPGPKVVLATMPSLEGGPARELLVQWASLPRNTILFTERAQAGTLAAALQTHDPSVAAGPLRLQLRMGRRVPLEGEELAEWQAAKVAAAQELAEHGGSVKDSLPLLSPSGHLTPAVRLAAAVRLANAGSAAAAAAAAGGNGGGSAAVLSLLTSPSVGRGGGGGSGPTDQPLRASTGSISRLVRDSTTGAIVQTLTASTPGGPGAGGGARKHHGGGGGGWDAGLLMDGFEPPTDAAFPMFPDEDEPLYCEWDEYGAVLGKDEFRVPTLTDGAGAAAGRVGAGGEGMDVDVGDIAGGGGRGSGGGGGDSGGGAAGASGDDADVADEVDEAPTKLVLSEIDLEVHAAIRYFDFEGRSDGKSAVEYLARVAPRRFAIVHGSTAARAAMAAALRRELTYYGTQVFTPELGESLEARLGASQVAALAPTLAESLAVRQAGQYGVAWLEGRVTAGEAAATAGHGAQIRVLEALPADDEGLSGAAAAEATARLSCGRGAGAGSVLLAQAGAVLTLTRLKAALLAAGFESHFPSRGVLAVMVGDGPSAATLIVTLGSGTPADDRVVHVSLDGPASEAYYKVREVIYEQFGVC</sequence>
<dbReference type="EMBL" id="BNCO01000004">
    <property type="protein sequence ID" value="GIL47424.1"/>
    <property type="molecule type" value="Genomic_DNA"/>
</dbReference>
<dbReference type="GO" id="GO:0003723">
    <property type="term" value="F:RNA binding"/>
    <property type="evidence" value="ECO:0007669"/>
    <property type="project" value="UniProtKB-KW"/>
</dbReference>
<keyword evidence="5" id="KW-1185">Reference proteome</keyword>
<comment type="similarity">
    <text evidence="1">Belongs to the metallo-beta-lactamase superfamily. RNA-metabolizing metallo-beta-lactamase-like family. CPSF2/YSH1 subfamily.</text>
</comment>
<feature type="compositionally biased region" description="Low complexity" evidence="2">
    <location>
        <begin position="160"/>
        <end position="169"/>
    </location>
</feature>
<dbReference type="AlphaFoldDB" id="A0A8J4ATQ4"/>
<dbReference type="InterPro" id="IPR011108">
    <property type="entry name" value="RMMBL"/>
</dbReference>
<keyword evidence="1" id="KW-0539">Nucleus</keyword>
<evidence type="ECO:0000313" key="4">
    <source>
        <dbReference type="EMBL" id="GIL47424.1"/>
    </source>
</evidence>
<gene>
    <name evidence="4" type="ORF">Vafri_4241</name>
</gene>
<dbReference type="SMART" id="SM01027">
    <property type="entry name" value="Beta-Casp"/>
    <property type="match status" value="1"/>
</dbReference>
<accession>A0A8J4ATQ4</accession>
<feature type="region of interest" description="Disordered" evidence="2">
    <location>
        <begin position="136"/>
        <end position="169"/>
    </location>
</feature>
<dbReference type="Gene3D" id="3.60.15.10">
    <property type="entry name" value="Ribonuclease Z/Hydroxyacylglutathione hydrolase-like"/>
    <property type="match status" value="1"/>
</dbReference>
<reference evidence="4" key="1">
    <citation type="journal article" date="2021" name="Proc. Natl. Acad. Sci. U.S.A.">
        <title>Three genomes in the algal genus Volvox reveal the fate of a haploid sex-determining region after a transition to homothallism.</title>
        <authorList>
            <person name="Yamamoto K."/>
            <person name="Hamaji T."/>
            <person name="Kawai-Toyooka H."/>
            <person name="Matsuzaki R."/>
            <person name="Takahashi F."/>
            <person name="Nishimura Y."/>
            <person name="Kawachi M."/>
            <person name="Noguchi H."/>
            <person name="Minakuchi Y."/>
            <person name="Umen J.G."/>
            <person name="Toyoda A."/>
            <person name="Nozaki H."/>
        </authorList>
    </citation>
    <scope>NUCLEOTIDE SEQUENCE</scope>
    <source>
        <strain evidence="4">NIES-3780</strain>
    </source>
</reference>
<evidence type="ECO:0000313" key="5">
    <source>
        <dbReference type="Proteomes" id="UP000747399"/>
    </source>
</evidence>
<comment type="caution">
    <text evidence="4">The sequence shown here is derived from an EMBL/GenBank/DDBJ whole genome shotgun (WGS) entry which is preliminary data.</text>
</comment>
<dbReference type="GO" id="GO:0006398">
    <property type="term" value="P:mRNA 3'-end processing by stem-loop binding and cleavage"/>
    <property type="evidence" value="ECO:0007669"/>
    <property type="project" value="InterPro"/>
</dbReference>
<dbReference type="InterPro" id="IPR035639">
    <property type="entry name" value="CPSF2_MBL"/>
</dbReference>
<dbReference type="Pfam" id="PF16661">
    <property type="entry name" value="Lactamase_B_6"/>
    <property type="match status" value="2"/>
</dbReference>
<protein>
    <recommendedName>
        <fullName evidence="1">Cleavage and polyadenylation specificity factor subunit 2</fullName>
    </recommendedName>
    <alternativeName>
        <fullName evidence="1">Cleavage and polyadenylation specificity factor 100 kDa subunit</fullName>
    </alternativeName>
</protein>
<proteinExistence type="inferred from homology"/>
<dbReference type="CDD" id="cd16293">
    <property type="entry name" value="CPSF2-like_MBL-fold"/>
    <property type="match status" value="1"/>
</dbReference>